<dbReference type="AlphaFoldDB" id="A0A7N2MAB2"/>
<evidence type="ECO:0000313" key="3">
    <source>
        <dbReference type="Proteomes" id="UP000594261"/>
    </source>
</evidence>
<dbReference type="Proteomes" id="UP000594261">
    <property type="component" value="Chromosome 8"/>
</dbReference>
<dbReference type="Gramene" id="QL08p019187:mrna">
    <property type="protein sequence ID" value="QL08p019187:mrna:CDS:1"/>
    <property type="gene ID" value="QL08p019187"/>
</dbReference>
<sequence>MNFLWKFIMVGNFLSDPIRYEGVAINYFDGNERDCWSAQELRNMVEKLGYTSYGKLWYRMPTVSLEDDGLRPVTIDNDDLAISMADVVQGHKVIELYVEHCVDVPNIIDDVGDDINYSNNSKDSSGSNDAFDKMVMEPIALGQASKEQDSTTRKLSYCGGPIAASAKIAAICHLLRRIFGSPL</sequence>
<dbReference type="Pfam" id="PF26130">
    <property type="entry name" value="PB1-like"/>
    <property type="match status" value="1"/>
</dbReference>
<keyword evidence="3" id="KW-1185">Reference proteome</keyword>
<name>A0A7N2MAB2_QUELO</name>
<organism evidence="2 3">
    <name type="scientific">Quercus lobata</name>
    <name type="common">Valley oak</name>
    <dbReference type="NCBI Taxonomy" id="97700"/>
    <lineage>
        <taxon>Eukaryota</taxon>
        <taxon>Viridiplantae</taxon>
        <taxon>Streptophyta</taxon>
        <taxon>Embryophyta</taxon>
        <taxon>Tracheophyta</taxon>
        <taxon>Spermatophyta</taxon>
        <taxon>Magnoliopsida</taxon>
        <taxon>eudicotyledons</taxon>
        <taxon>Gunneridae</taxon>
        <taxon>Pentapetalae</taxon>
        <taxon>rosids</taxon>
        <taxon>fabids</taxon>
        <taxon>Fagales</taxon>
        <taxon>Fagaceae</taxon>
        <taxon>Quercus</taxon>
    </lineage>
</organism>
<evidence type="ECO:0000313" key="2">
    <source>
        <dbReference type="EnsemblPlants" id="QL08p019187:mrna:CDS:1"/>
    </source>
</evidence>
<reference evidence="2 3" key="1">
    <citation type="journal article" date="2016" name="G3 (Bethesda)">
        <title>First Draft Assembly and Annotation of the Genome of a California Endemic Oak Quercus lobata Nee (Fagaceae).</title>
        <authorList>
            <person name="Sork V.L."/>
            <person name="Fitz-Gibbon S.T."/>
            <person name="Puiu D."/>
            <person name="Crepeau M."/>
            <person name="Gugger P.F."/>
            <person name="Sherman R."/>
            <person name="Stevens K."/>
            <person name="Langley C.H."/>
            <person name="Pellegrini M."/>
            <person name="Salzberg S.L."/>
        </authorList>
    </citation>
    <scope>NUCLEOTIDE SEQUENCE [LARGE SCALE GENOMIC DNA]</scope>
    <source>
        <strain evidence="2 3">cv. SW786</strain>
    </source>
</reference>
<dbReference type="EMBL" id="LRBV02000008">
    <property type="status" value="NOT_ANNOTATED_CDS"/>
    <property type="molecule type" value="Genomic_DNA"/>
</dbReference>
<reference evidence="2" key="2">
    <citation type="submission" date="2021-01" db="UniProtKB">
        <authorList>
            <consortium name="EnsemblPlants"/>
        </authorList>
    </citation>
    <scope>IDENTIFICATION</scope>
</reference>
<proteinExistence type="predicted"/>
<protein>
    <recommendedName>
        <fullName evidence="1">PB1-like domain-containing protein</fullName>
    </recommendedName>
</protein>
<dbReference type="InterPro" id="IPR058594">
    <property type="entry name" value="PB1-like_dom_pln"/>
</dbReference>
<dbReference type="EnsemblPlants" id="QL08p019187:mrna">
    <property type="protein sequence ID" value="QL08p019187:mrna:CDS:1"/>
    <property type="gene ID" value="QL08p019187"/>
</dbReference>
<dbReference type="InParanoid" id="A0A7N2MAB2"/>
<evidence type="ECO:0000259" key="1">
    <source>
        <dbReference type="Pfam" id="PF26130"/>
    </source>
</evidence>
<accession>A0A7N2MAB2</accession>
<feature type="domain" description="PB1-like" evidence="1">
    <location>
        <begin position="11"/>
        <end position="100"/>
    </location>
</feature>